<dbReference type="CDD" id="cd17932">
    <property type="entry name" value="DEXQc_UvrD"/>
    <property type="match status" value="1"/>
</dbReference>
<evidence type="ECO:0000256" key="3">
    <source>
        <dbReference type="ARBA" id="ARBA00022801"/>
    </source>
</evidence>
<dbReference type="SUPFAM" id="SSF52540">
    <property type="entry name" value="P-loop containing nucleoside triphosphate hydrolases"/>
    <property type="match status" value="1"/>
</dbReference>
<comment type="similarity">
    <text evidence="1">Belongs to the helicase family. UvrD subfamily.</text>
</comment>
<dbReference type="InterPro" id="IPR013986">
    <property type="entry name" value="DExx_box_DNA_helicase_dom_sf"/>
</dbReference>
<dbReference type="Gene3D" id="1.10.10.160">
    <property type="match status" value="1"/>
</dbReference>
<evidence type="ECO:0000256" key="7">
    <source>
        <dbReference type="ARBA" id="ARBA00034617"/>
    </source>
</evidence>
<dbReference type="OrthoDB" id="9806690at2"/>
<evidence type="ECO:0000313" key="14">
    <source>
        <dbReference type="Proteomes" id="UP000265964"/>
    </source>
</evidence>
<feature type="domain" description="UvrD-like helicase ATP-binding" evidence="11">
    <location>
        <begin position="1"/>
        <end position="287"/>
    </location>
</feature>
<dbReference type="EMBL" id="NRJF01000112">
    <property type="protein sequence ID" value="RIY35019.1"/>
    <property type="molecule type" value="Genomic_DNA"/>
</dbReference>
<evidence type="ECO:0000256" key="5">
    <source>
        <dbReference type="ARBA" id="ARBA00022840"/>
    </source>
</evidence>
<dbReference type="PANTHER" id="PTHR11070:SF64">
    <property type="entry name" value="ATP-DEPENDENT DNA HELICASE REP"/>
    <property type="match status" value="1"/>
</dbReference>
<reference evidence="13 14" key="1">
    <citation type="submission" date="2017-08" db="EMBL/GenBank/DDBJ databases">
        <title>Reclassification of Bisgaard taxon 37 and 44.</title>
        <authorList>
            <person name="Christensen H."/>
        </authorList>
    </citation>
    <scope>NUCLEOTIDE SEQUENCE [LARGE SCALE GENOMIC DNA]</scope>
    <source>
        <strain evidence="13 14">EEAB3T1</strain>
    </source>
</reference>
<dbReference type="PROSITE" id="PS51198">
    <property type="entry name" value="UVRD_HELICASE_ATP_BIND"/>
    <property type="match status" value="1"/>
</dbReference>
<evidence type="ECO:0000256" key="1">
    <source>
        <dbReference type="ARBA" id="ARBA00009922"/>
    </source>
</evidence>
<dbReference type="PANTHER" id="PTHR11070">
    <property type="entry name" value="UVRD / RECB / PCRA DNA HELICASE FAMILY MEMBER"/>
    <property type="match status" value="1"/>
</dbReference>
<dbReference type="Proteomes" id="UP000265964">
    <property type="component" value="Unassembled WGS sequence"/>
</dbReference>
<dbReference type="EC" id="5.6.2.4" evidence="8"/>
<dbReference type="CDD" id="cd18807">
    <property type="entry name" value="SF1_C_UvrD"/>
    <property type="match status" value="1"/>
</dbReference>
<evidence type="ECO:0000256" key="2">
    <source>
        <dbReference type="ARBA" id="ARBA00022741"/>
    </source>
</evidence>
<evidence type="ECO:0000256" key="4">
    <source>
        <dbReference type="ARBA" id="ARBA00022806"/>
    </source>
</evidence>
<evidence type="ECO:0000256" key="9">
    <source>
        <dbReference type="ARBA" id="ARBA00048988"/>
    </source>
</evidence>
<name>A0A3A1YCS1_9GAMM</name>
<dbReference type="GO" id="GO:0000725">
    <property type="term" value="P:recombinational repair"/>
    <property type="evidence" value="ECO:0007669"/>
    <property type="project" value="TreeGrafter"/>
</dbReference>
<feature type="binding site" evidence="10">
    <location>
        <begin position="22"/>
        <end position="29"/>
    </location>
    <ligand>
        <name>ATP</name>
        <dbReference type="ChEBI" id="CHEBI:30616"/>
    </ligand>
</feature>
<dbReference type="GO" id="GO:0003677">
    <property type="term" value="F:DNA binding"/>
    <property type="evidence" value="ECO:0007669"/>
    <property type="project" value="InterPro"/>
</dbReference>
<proteinExistence type="inferred from homology"/>
<dbReference type="InterPro" id="IPR014016">
    <property type="entry name" value="UvrD-like_ATP-bd"/>
</dbReference>
<gene>
    <name evidence="13" type="ORF">CKF59_04245</name>
</gene>
<evidence type="ECO:0000256" key="6">
    <source>
        <dbReference type="ARBA" id="ARBA00023235"/>
    </source>
</evidence>
<keyword evidence="2 10" id="KW-0547">Nucleotide-binding</keyword>
<protein>
    <recommendedName>
        <fullName evidence="8">DNA 3'-5' helicase</fullName>
        <ecNumber evidence="8">5.6.2.4</ecNumber>
    </recommendedName>
</protein>
<dbReference type="Gene3D" id="3.40.50.300">
    <property type="entry name" value="P-loop containing nucleotide triphosphate hydrolases"/>
    <property type="match status" value="2"/>
</dbReference>
<accession>A0A3A1YCS1</accession>
<keyword evidence="14" id="KW-1185">Reference proteome</keyword>
<evidence type="ECO:0000256" key="10">
    <source>
        <dbReference type="PROSITE-ProRule" id="PRU00560"/>
    </source>
</evidence>
<dbReference type="Gene3D" id="1.10.486.10">
    <property type="entry name" value="PCRA, domain 4"/>
    <property type="match status" value="1"/>
</dbReference>
<dbReference type="InterPro" id="IPR014017">
    <property type="entry name" value="DNA_helicase_UvrD-like_C"/>
</dbReference>
<evidence type="ECO:0000313" key="13">
    <source>
        <dbReference type="EMBL" id="RIY35019.1"/>
    </source>
</evidence>
<sequence length="682" mass="78885">MQLNEQQAAAVNTIKGPCLVIAGAGSGKTRVIINKIRNLINHGIPDKNIFAVTFTNKAAAEMRERLRADLKTSSKVNISTFHTLGLNFIKREYRLLNLKEKVILSDVHDQRVLLRDLILHTDSPGVIDEQITLAQNFISSAKNKLLLPGDMPGNPEVFSKNPEFIKNYNFYCRIYHYYFTYMQSISTLDFDDLILLPTTLLRYNAKVRAKYNKKVKYLLVDEYQDTNTSQYEFVKLLVGSDPNFTVVGDDDQSIYSWRGAQPENLNRLQEDFPDLKVIFLEQNYRSTENILEAANKLIGNNPHIYHKKLKSVHGKGELIKVIAHENPEEEAFAVVNAIIEHKLNHNTKYGDYAVLYRGNHQSRLLEKEFAEHDIPIVINGDASFFEKSEIKDCLAYLRVLSNFDDDKALMRIINVPRREIGSKTVVAIGEVAKRYNCSFFDACLHPDLLTMIHGRALQQLQDFIDLLSHTAELIHNNNDFFVFKAFFDELDYEQFLYEQTDNKNVVEAQIKNINILLDMVRRWMSDAYGNPMTLNEVVQRLFLREMSANKAKEQAEDFVQLMTIHASKGLEFPYVHIVGCEEETIPHKTSIEEGNIDEERRLMYVGITRAQKELTLNYSISAKRGGEICDLEVSRFIHELPEEVIDHYMLSPEQLEERRQEIQERNLDMLLELTRKNEQEVY</sequence>
<keyword evidence="6" id="KW-0413">Isomerase</keyword>
<comment type="caution">
    <text evidence="13">The sequence shown here is derived from an EMBL/GenBank/DDBJ whole genome shotgun (WGS) entry which is preliminary data.</text>
</comment>
<keyword evidence="4 10" id="KW-0347">Helicase</keyword>
<dbReference type="GO" id="GO:0043138">
    <property type="term" value="F:3'-5' DNA helicase activity"/>
    <property type="evidence" value="ECO:0007669"/>
    <property type="project" value="UniProtKB-EC"/>
</dbReference>
<dbReference type="InterPro" id="IPR027417">
    <property type="entry name" value="P-loop_NTPase"/>
</dbReference>
<dbReference type="RefSeq" id="WP_119534733.1">
    <property type="nucleotide sequence ID" value="NZ_NRJF01000112.1"/>
</dbReference>
<comment type="catalytic activity">
    <reaction evidence="9">
        <text>ATP + H2O = ADP + phosphate + H(+)</text>
        <dbReference type="Rhea" id="RHEA:13065"/>
        <dbReference type="ChEBI" id="CHEBI:15377"/>
        <dbReference type="ChEBI" id="CHEBI:15378"/>
        <dbReference type="ChEBI" id="CHEBI:30616"/>
        <dbReference type="ChEBI" id="CHEBI:43474"/>
        <dbReference type="ChEBI" id="CHEBI:456216"/>
        <dbReference type="EC" id="5.6.2.4"/>
    </reaction>
</comment>
<evidence type="ECO:0000259" key="12">
    <source>
        <dbReference type="PROSITE" id="PS51217"/>
    </source>
</evidence>
<dbReference type="Pfam" id="PF00580">
    <property type="entry name" value="UvrD-helicase"/>
    <property type="match status" value="1"/>
</dbReference>
<organism evidence="13 14">
    <name type="scientific">Psittacicella gerlachiana</name>
    <dbReference type="NCBI Taxonomy" id="2028574"/>
    <lineage>
        <taxon>Bacteria</taxon>
        <taxon>Pseudomonadati</taxon>
        <taxon>Pseudomonadota</taxon>
        <taxon>Gammaproteobacteria</taxon>
        <taxon>Pasteurellales</taxon>
        <taxon>Psittacicellaceae</taxon>
        <taxon>Psittacicella</taxon>
    </lineage>
</organism>
<comment type="catalytic activity">
    <reaction evidence="7">
        <text>Couples ATP hydrolysis with the unwinding of duplex DNA by translocating in the 3'-5' direction.</text>
        <dbReference type="EC" id="5.6.2.4"/>
    </reaction>
</comment>
<dbReference type="GO" id="GO:0005829">
    <property type="term" value="C:cytosol"/>
    <property type="evidence" value="ECO:0007669"/>
    <property type="project" value="TreeGrafter"/>
</dbReference>
<keyword evidence="3 10" id="KW-0378">Hydrolase</keyword>
<keyword evidence="5 10" id="KW-0067">ATP-binding</keyword>
<dbReference type="GO" id="GO:0016887">
    <property type="term" value="F:ATP hydrolysis activity"/>
    <property type="evidence" value="ECO:0007669"/>
    <property type="project" value="RHEA"/>
</dbReference>
<dbReference type="Pfam" id="PF13361">
    <property type="entry name" value="UvrD_C"/>
    <property type="match status" value="1"/>
</dbReference>
<dbReference type="AlphaFoldDB" id="A0A3A1YCS1"/>
<dbReference type="PROSITE" id="PS51217">
    <property type="entry name" value="UVRD_HELICASE_CTER"/>
    <property type="match status" value="1"/>
</dbReference>
<evidence type="ECO:0000259" key="11">
    <source>
        <dbReference type="PROSITE" id="PS51198"/>
    </source>
</evidence>
<dbReference type="GO" id="GO:0005524">
    <property type="term" value="F:ATP binding"/>
    <property type="evidence" value="ECO:0007669"/>
    <property type="project" value="UniProtKB-UniRule"/>
</dbReference>
<dbReference type="InterPro" id="IPR000212">
    <property type="entry name" value="DNA_helicase_UvrD/REP"/>
</dbReference>
<feature type="domain" description="UvrD-like helicase C-terminal" evidence="12">
    <location>
        <begin position="288"/>
        <end position="569"/>
    </location>
</feature>
<evidence type="ECO:0000256" key="8">
    <source>
        <dbReference type="ARBA" id="ARBA00034808"/>
    </source>
</evidence>